<dbReference type="PANTHER" id="PTHR30269">
    <property type="entry name" value="TRANSMEMBRANE PROTEIN YFCA"/>
    <property type="match status" value="1"/>
</dbReference>
<dbReference type="Pfam" id="PF01925">
    <property type="entry name" value="TauE"/>
    <property type="match status" value="1"/>
</dbReference>
<comment type="caution">
    <text evidence="9">The sequence shown here is derived from an EMBL/GenBank/DDBJ whole genome shotgun (WGS) entry which is preliminary data.</text>
</comment>
<keyword evidence="3" id="KW-0813">Transport</keyword>
<dbReference type="InterPro" id="IPR052017">
    <property type="entry name" value="TSUP"/>
</dbReference>
<dbReference type="EMBL" id="LGTQ01000006">
    <property type="protein sequence ID" value="KPM49084.1"/>
    <property type="molecule type" value="Genomic_DNA"/>
</dbReference>
<feature type="transmembrane region" description="Helical" evidence="8">
    <location>
        <begin position="42"/>
        <end position="69"/>
    </location>
</feature>
<feature type="transmembrane region" description="Helical" evidence="8">
    <location>
        <begin position="81"/>
        <end position="96"/>
    </location>
</feature>
<feature type="transmembrane region" description="Helical" evidence="8">
    <location>
        <begin position="142"/>
        <end position="164"/>
    </location>
</feature>
<dbReference type="PATRIC" id="fig|1605367.3.peg.3493"/>
<evidence type="ECO:0000256" key="7">
    <source>
        <dbReference type="ARBA" id="ARBA00023136"/>
    </source>
</evidence>
<accession>A0A0N8HA37</accession>
<keyword evidence="7 8" id="KW-0472">Membrane</keyword>
<evidence type="ECO:0000256" key="6">
    <source>
        <dbReference type="ARBA" id="ARBA00022989"/>
    </source>
</evidence>
<evidence type="ECO:0000256" key="2">
    <source>
        <dbReference type="ARBA" id="ARBA00009142"/>
    </source>
</evidence>
<evidence type="ECO:0000256" key="1">
    <source>
        <dbReference type="ARBA" id="ARBA00004651"/>
    </source>
</evidence>
<proteinExistence type="inferred from homology"/>
<sequence length="250" mass="28525">MQSLLAQHSFIDWSLAFFATFVLGISKAGLRGIDIMNVTIMALVFGSKASTGIVLPILCVADVMAVTYYNRHADWKHFKKLMPWMIAGVLLGWYIGKEINEVFFKRIMAVIILVATVLMIWWERRKSNTLPKGDWFSGIMGVASGFTTMLGNLAGAFSNIYFLILRFPKNEFIGTVSWLFLFINLFKVPFHIFSWETIDSKSIFTDLILLPAMFLGFWVGIRVVRKIQNDNYRKIILALTVLGAVIIFFR</sequence>
<dbReference type="InterPro" id="IPR002781">
    <property type="entry name" value="TM_pro_TauE-like"/>
</dbReference>
<evidence type="ECO:0000313" key="9">
    <source>
        <dbReference type="EMBL" id="KPM49084.1"/>
    </source>
</evidence>
<comment type="subcellular location">
    <subcellularLocation>
        <location evidence="1 8">Cell membrane</location>
        <topology evidence="1 8">Multi-pass membrane protein</topology>
    </subcellularLocation>
</comment>
<dbReference type="Proteomes" id="UP000050454">
    <property type="component" value="Unassembled WGS sequence"/>
</dbReference>
<evidence type="ECO:0000256" key="8">
    <source>
        <dbReference type="RuleBase" id="RU363041"/>
    </source>
</evidence>
<dbReference type="PANTHER" id="PTHR30269:SF23">
    <property type="entry name" value="MEMBRANE TRANSPORTER PROTEIN YDHB-RELATED"/>
    <property type="match status" value="1"/>
</dbReference>
<evidence type="ECO:0000313" key="10">
    <source>
        <dbReference type="Proteomes" id="UP000050454"/>
    </source>
</evidence>
<dbReference type="AlphaFoldDB" id="A0A0N8HA37"/>
<feature type="transmembrane region" description="Helical" evidence="8">
    <location>
        <begin position="207"/>
        <end position="224"/>
    </location>
</feature>
<reference evidence="9 10" key="1">
    <citation type="submission" date="2015-07" db="EMBL/GenBank/DDBJ databases">
        <title>The draft genome sequence of Leadbetterella sp. JN14-9.</title>
        <authorList>
            <person name="Liu Y."/>
            <person name="Du J."/>
            <person name="Shao Z."/>
        </authorList>
    </citation>
    <scope>NUCLEOTIDE SEQUENCE [LARGE SCALE GENOMIC DNA]</scope>
    <source>
        <strain evidence="9 10">JN14-9</strain>
    </source>
</reference>
<dbReference type="GO" id="GO:0005886">
    <property type="term" value="C:plasma membrane"/>
    <property type="evidence" value="ECO:0007669"/>
    <property type="project" value="UniProtKB-SubCell"/>
</dbReference>
<feature type="transmembrane region" description="Helical" evidence="8">
    <location>
        <begin position="13"/>
        <end position="30"/>
    </location>
</feature>
<dbReference type="STRING" id="1605367.AFM12_10530"/>
<evidence type="ECO:0000256" key="5">
    <source>
        <dbReference type="ARBA" id="ARBA00022692"/>
    </source>
</evidence>
<evidence type="ECO:0000256" key="4">
    <source>
        <dbReference type="ARBA" id="ARBA00022475"/>
    </source>
</evidence>
<name>A0A0N8HA37_9BACT</name>
<organism evidence="9 10">
    <name type="scientific">Jiulongibacter sediminis</name>
    <dbReference type="NCBI Taxonomy" id="1605367"/>
    <lineage>
        <taxon>Bacteria</taxon>
        <taxon>Pseudomonadati</taxon>
        <taxon>Bacteroidota</taxon>
        <taxon>Cytophagia</taxon>
        <taxon>Cytophagales</taxon>
        <taxon>Leadbetterellaceae</taxon>
        <taxon>Jiulongibacter</taxon>
    </lineage>
</organism>
<gene>
    <name evidence="9" type="ORF">AFM12_10530</name>
</gene>
<feature type="transmembrane region" description="Helical" evidence="8">
    <location>
        <begin position="103"/>
        <end position="122"/>
    </location>
</feature>
<keyword evidence="6 8" id="KW-1133">Transmembrane helix</keyword>
<feature type="transmembrane region" description="Helical" evidence="8">
    <location>
        <begin position="231"/>
        <end position="249"/>
    </location>
</feature>
<protein>
    <recommendedName>
        <fullName evidence="8">Probable membrane transporter protein</fullName>
    </recommendedName>
</protein>
<feature type="transmembrane region" description="Helical" evidence="8">
    <location>
        <begin position="176"/>
        <end position="195"/>
    </location>
</feature>
<keyword evidence="4 8" id="KW-1003">Cell membrane</keyword>
<evidence type="ECO:0000256" key="3">
    <source>
        <dbReference type="ARBA" id="ARBA00022448"/>
    </source>
</evidence>
<keyword evidence="5 8" id="KW-0812">Transmembrane</keyword>
<keyword evidence="10" id="KW-1185">Reference proteome</keyword>
<comment type="similarity">
    <text evidence="2 8">Belongs to the 4-toluene sulfonate uptake permease (TSUP) (TC 2.A.102) family.</text>
</comment>